<evidence type="ECO:0000313" key="3">
    <source>
        <dbReference type="Proteomes" id="UP001595629"/>
    </source>
</evidence>
<reference evidence="3" key="1">
    <citation type="journal article" date="2019" name="Int. J. Syst. Evol. Microbiol.">
        <title>The Global Catalogue of Microorganisms (GCM) 10K type strain sequencing project: providing services to taxonomists for standard genome sequencing and annotation.</title>
        <authorList>
            <consortium name="The Broad Institute Genomics Platform"/>
            <consortium name="The Broad Institute Genome Sequencing Center for Infectious Disease"/>
            <person name="Wu L."/>
            <person name="Ma J."/>
        </authorList>
    </citation>
    <scope>NUCLEOTIDE SEQUENCE [LARGE SCALE GENOMIC DNA]</scope>
    <source>
        <strain evidence="3">KCTC 42911</strain>
    </source>
</reference>
<dbReference type="RefSeq" id="WP_386737237.1">
    <property type="nucleotide sequence ID" value="NZ_JBHRXI010000025.1"/>
</dbReference>
<dbReference type="Proteomes" id="UP001595629">
    <property type="component" value="Unassembled WGS sequence"/>
</dbReference>
<protein>
    <submittedName>
        <fullName evidence="2">CobW family GTP-binding protein</fullName>
    </submittedName>
</protein>
<comment type="caution">
    <text evidence="2">The sequence shown here is derived from an EMBL/GenBank/DDBJ whole genome shotgun (WGS) entry which is preliminary data.</text>
</comment>
<evidence type="ECO:0000259" key="1">
    <source>
        <dbReference type="Pfam" id="PF02492"/>
    </source>
</evidence>
<name>A0ABV7TKW3_9RHOB</name>
<feature type="domain" description="CobW/HypB/UreG nucleotide-binding" evidence="1">
    <location>
        <begin position="4"/>
        <end position="160"/>
    </location>
</feature>
<dbReference type="InterPro" id="IPR051316">
    <property type="entry name" value="Zinc-reg_GTPase_activator"/>
</dbReference>
<accession>A0ABV7TKW3</accession>
<dbReference type="Pfam" id="PF02492">
    <property type="entry name" value="cobW"/>
    <property type="match status" value="1"/>
</dbReference>
<keyword evidence="3" id="KW-1185">Reference proteome</keyword>
<proteinExistence type="predicted"/>
<dbReference type="EMBL" id="JBHRXI010000025">
    <property type="protein sequence ID" value="MFC3615960.1"/>
    <property type="molecule type" value="Genomic_DNA"/>
</dbReference>
<evidence type="ECO:0000313" key="2">
    <source>
        <dbReference type="EMBL" id="MFC3615960.1"/>
    </source>
</evidence>
<sequence length="290" mass="30594">MRLPLTVISGYLGAGKTTLINRLLAEDHGLRLLVMVNDFGAINIDAALIAAKGDDTIALTNGCVCCTMGADLFLALGDALDRDPRPDHLVIEASGIADPAAIANAAKAEPDLSYAGIVTLVDAQNATGLLSDPLIAPQVAQQMAVADLLLLTKGDLTDSLRGALAAHHLTEPQRLPAGGGLAPLLFGLTPLLRSRPANAHPAYCHWATDKVSAHSRDALWDKLAARPSDLYRLKGIVPGLDGCTEVHVVGHHVELRPVKDGTPALVGLGLADRITPQEIDRWWRGADIED</sequence>
<dbReference type="Gene3D" id="3.40.50.300">
    <property type="entry name" value="P-loop containing nucleotide triphosphate hydrolases"/>
    <property type="match status" value="1"/>
</dbReference>
<dbReference type="InterPro" id="IPR027417">
    <property type="entry name" value="P-loop_NTPase"/>
</dbReference>
<dbReference type="InterPro" id="IPR003495">
    <property type="entry name" value="CobW/HypB/UreG_nucleotide-bd"/>
</dbReference>
<dbReference type="PANTHER" id="PTHR13748">
    <property type="entry name" value="COBW-RELATED"/>
    <property type="match status" value="1"/>
</dbReference>
<dbReference type="PANTHER" id="PTHR13748:SF62">
    <property type="entry name" value="COBW DOMAIN-CONTAINING PROTEIN"/>
    <property type="match status" value="1"/>
</dbReference>
<organism evidence="2 3">
    <name type="scientific">Lutimaribacter marinistellae</name>
    <dbReference type="NCBI Taxonomy" id="1820329"/>
    <lineage>
        <taxon>Bacteria</taxon>
        <taxon>Pseudomonadati</taxon>
        <taxon>Pseudomonadota</taxon>
        <taxon>Alphaproteobacteria</taxon>
        <taxon>Rhodobacterales</taxon>
        <taxon>Roseobacteraceae</taxon>
        <taxon>Lutimaribacter</taxon>
    </lineage>
</organism>
<gene>
    <name evidence="2" type="ORF">ACFORG_19580</name>
</gene>
<dbReference type="SUPFAM" id="SSF52540">
    <property type="entry name" value="P-loop containing nucleoside triphosphate hydrolases"/>
    <property type="match status" value="1"/>
</dbReference>
<dbReference type="CDD" id="cd03112">
    <property type="entry name" value="CobW-like"/>
    <property type="match status" value="1"/>
</dbReference>